<protein>
    <submittedName>
        <fullName evidence="4">HSP20 family protein</fullName>
    </submittedName>
</protein>
<evidence type="ECO:0000313" key="5">
    <source>
        <dbReference type="Proteomes" id="UP000198724"/>
    </source>
</evidence>
<dbReference type="InterPro" id="IPR031107">
    <property type="entry name" value="Small_HSP"/>
</dbReference>
<dbReference type="PANTHER" id="PTHR11527">
    <property type="entry name" value="HEAT-SHOCK PROTEIN 20 FAMILY MEMBER"/>
    <property type="match status" value="1"/>
</dbReference>
<dbReference type="STRING" id="1436961.SAMN05421739_103400"/>
<name>A0A1I2U4F0_9BACT</name>
<dbReference type="OrthoDB" id="9814487at2"/>
<dbReference type="EMBL" id="FOOT01000003">
    <property type="protein sequence ID" value="SFG72032.1"/>
    <property type="molecule type" value="Genomic_DNA"/>
</dbReference>
<dbReference type="CDD" id="cd06464">
    <property type="entry name" value="ACD_sHsps-like"/>
    <property type="match status" value="1"/>
</dbReference>
<organism evidence="4 5">
    <name type="scientific">Pontibacter chinhatensis</name>
    <dbReference type="NCBI Taxonomy" id="1436961"/>
    <lineage>
        <taxon>Bacteria</taxon>
        <taxon>Pseudomonadati</taxon>
        <taxon>Bacteroidota</taxon>
        <taxon>Cytophagia</taxon>
        <taxon>Cytophagales</taxon>
        <taxon>Hymenobacteraceae</taxon>
        <taxon>Pontibacter</taxon>
    </lineage>
</organism>
<gene>
    <name evidence="4" type="ORF">SAMN05421739_103400</name>
</gene>
<dbReference type="AlphaFoldDB" id="A0A1I2U4F0"/>
<evidence type="ECO:0000256" key="1">
    <source>
        <dbReference type="PROSITE-ProRule" id="PRU00285"/>
    </source>
</evidence>
<accession>A0A1I2U4F0</accession>
<keyword evidence="5" id="KW-1185">Reference proteome</keyword>
<dbReference type="SUPFAM" id="SSF49764">
    <property type="entry name" value="HSP20-like chaperones"/>
    <property type="match status" value="1"/>
</dbReference>
<sequence length="156" mass="18081">MANLMSRRNKGSMTPTRSVFSDLFSDVDRFFDTDFWGIPSRVGPQMMANMPATNIRENEKDFSIELAVPGMKKDDFNIDVHNNMLTISCEREEENKENEENFMRREYNYSSFSRSFRLPETVKEQDIKASYKDGVLHVLVPKGGADEKPGRRIKID</sequence>
<feature type="domain" description="SHSP" evidence="3">
    <location>
        <begin position="43"/>
        <end position="156"/>
    </location>
</feature>
<proteinExistence type="inferred from homology"/>
<evidence type="ECO:0000256" key="2">
    <source>
        <dbReference type="RuleBase" id="RU003616"/>
    </source>
</evidence>
<dbReference type="PROSITE" id="PS01031">
    <property type="entry name" value="SHSP"/>
    <property type="match status" value="1"/>
</dbReference>
<dbReference type="InterPro" id="IPR008978">
    <property type="entry name" value="HSP20-like_chaperone"/>
</dbReference>
<dbReference type="Gene3D" id="2.60.40.790">
    <property type="match status" value="1"/>
</dbReference>
<dbReference type="InterPro" id="IPR002068">
    <property type="entry name" value="A-crystallin/Hsp20_dom"/>
</dbReference>
<evidence type="ECO:0000313" key="4">
    <source>
        <dbReference type="EMBL" id="SFG72032.1"/>
    </source>
</evidence>
<evidence type="ECO:0000259" key="3">
    <source>
        <dbReference type="PROSITE" id="PS01031"/>
    </source>
</evidence>
<dbReference type="RefSeq" id="WP_092101115.1">
    <property type="nucleotide sequence ID" value="NZ_FOOT01000003.1"/>
</dbReference>
<comment type="similarity">
    <text evidence="1 2">Belongs to the small heat shock protein (HSP20) family.</text>
</comment>
<dbReference type="Pfam" id="PF00011">
    <property type="entry name" value="HSP20"/>
    <property type="match status" value="1"/>
</dbReference>
<reference evidence="5" key="1">
    <citation type="submission" date="2016-10" db="EMBL/GenBank/DDBJ databases">
        <authorList>
            <person name="Varghese N."/>
            <person name="Submissions S."/>
        </authorList>
    </citation>
    <scope>NUCLEOTIDE SEQUENCE [LARGE SCALE GENOMIC DNA]</scope>
    <source>
        <strain evidence="5">LP51</strain>
    </source>
</reference>
<dbReference type="Proteomes" id="UP000198724">
    <property type="component" value="Unassembled WGS sequence"/>
</dbReference>